<feature type="transmembrane region" description="Helical" evidence="1">
    <location>
        <begin position="39"/>
        <end position="62"/>
    </location>
</feature>
<feature type="transmembrane region" description="Helical" evidence="1">
    <location>
        <begin position="125"/>
        <end position="150"/>
    </location>
</feature>
<proteinExistence type="predicted"/>
<feature type="transmembrane region" description="Helical" evidence="1">
    <location>
        <begin position="162"/>
        <end position="182"/>
    </location>
</feature>
<feature type="transmembrane region" description="Helical" evidence="1">
    <location>
        <begin position="338"/>
        <end position="357"/>
    </location>
</feature>
<name>A0A5B8CLN8_SPHSA</name>
<dbReference type="KEGG" id="sufl:FIL70_13315"/>
<feature type="transmembrane region" description="Helical" evidence="1">
    <location>
        <begin position="363"/>
        <end position="382"/>
    </location>
</feature>
<evidence type="ECO:0000313" key="3">
    <source>
        <dbReference type="Proteomes" id="UP000311469"/>
    </source>
</evidence>
<keyword evidence="1" id="KW-1133">Transmembrane helix</keyword>
<feature type="transmembrane region" description="Helical" evidence="1">
    <location>
        <begin position="312"/>
        <end position="331"/>
    </location>
</feature>
<feature type="transmembrane region" description="Helical" evidence="1">
    <location>
        <begin position="247"/>
        <end position="264"/>
    </location>
</feature>
<dbReference type="AlphaFoldDB" id="A0A5B8CLN8"/>
<evidence type="ECO:0000313" key="2">
    <source>
        <dbReference type="EMBL" id="QDC38061.1"/>
    </source>
</evidence>
<organism evidence="2 3">
    <name type="scientific">Sphingobium fuliginis ATCC 27551</name>
    <dbReference type="NCBI Taxonomy" id="1208342"/>
    <lineage>
        <taxon>Bacteria</taxon>
        <taxon>Pseudomonadati</taxon>
        <taxon>Pseudomonadota</taxon>
        <taxon>Alphaproteobacteria</taxon>
        <taxon>Sphingomonadales</taxon>
        <taxon>Sphingomonadaceae</taxon>
        <taxon>Sphingobium</taxon>
    </lineage>
</organism>
<feature type="transmembrane region" description="Helical" evidence="1">
    <location>
        <begin position="194"/>
        <end position="219"/>
    </location>
</feature>
<keyword evidence="1" id="KW-0812">Transmembrane</keyword>
<feature type="transmembrane region" description="Helical" evidence="1">
    <location>
        <begin position="9"/>
        <end position="27"/>
    </location>
</feature>
<dbReference type="Proteomes" id="UP000311469">
    <property type="component" value="Chromosome cSF1"/>
</dbReference>
<accession>A0A5B8CLN8</accession>
<feature type="transmembrane region" description="Helical" evidence="1">
    <location>
        <begin position="394"/>
        <end position="419"/>
    </location>
</feature>
<evidence type="ECO:0008006" key="4">
    <source>
        <dbReference type="Google" id="ProtNLM"/>
    </source>
</evidence>
<gene>
    <name evidence="2" type="ORF">FIL70_13315</name>
</gene>
<dbReference type="RefSeq" id="WP_140042502.1">
    <property type="nucleotide sequence ID" value="NZ_CP041016.1"/>
</dbReference>
<sequence length="531" mass="58502">MFYLERQDRWLLISGTLLLLAASFVGWQRIEPLRGSWRLALGTGVTLSTLAFAGHFVVLSGYDMSRDEQMATFDAAILARGRLFAELPAFWQDHAAALNTLFMYPADHRGGWVSSYLPFNALMRAGLSVVGSPTLVGPLMILVGAVALWGCARRIWPDDHEASTVALLLYLCSGQVLVNGMTSYAMPAHLALNLIWLWLFLSRAWWADLAAIAIGFVAVGLHQPLMHPMFVAPLLFILLIERAWGRVAFYSLSYALIGVFWLWWPNMMWGLVQADPLTLKPAGVDYLTRLVQALQQSGLSGPANMEANLLRFVAWQPLLLLPLIGLAFPVFRRNRLAAGLGGGCLLTIIVMLLILPYQGHGFGYRYLHGLIGNVLLLAVFGWKEIKTDVGRWRGLLLMTSVAGLVVMLPMQLAMAHAFYRPWATVSAQIDQSSAAYVVIGDEDVPFSRDLIINPPLLDRRPVRLVREAIDSSLITHLCADRPSVGLVGDRLLAPITRYFKSDKEIGRAAAAANAEFAPLLRAAGCRVSSLG</sequence>
<keyword evidence="1" id="KW-0472">Membrane</keyword>
<reference evidence="2 3" key="1">
    <citation type="submission" date="2019-06" db="EMBL/GenBank/DDBJ databases">
        <title>Genome organization and adaptive potential of archetypical organophosphate degarding Sphingobium fuliginis ATCC 27551.</title>
        <authorList>
            <person name="Sarwar A."/>
            <person name="Parthasarathy S."/>
            <person name="Singh C."/>
            <person name="Siddavattam D."/>
        </authorList>
    </citation>
    <scope>NUCLEOTIDE SEQUENCE [LARGE SCALE GENOMIC DNA]</scope>
    <source>
        <strain evidence="2 3">ATCC 27551</strain>
    </source>
</reference>
<protein>
    <recommendedName>
        <fullName evidence="4">Glycosyltransferase family 39 protein</fullName>
    </recommendedName>
</protein>
<dbReference type="EMBL" id="CP041016">
    <property type="protein sequence ID" value="QDC38061.1"/>
    <property type="molecule type" value="Genomic_DNA"/>
</dbReference>
<evidence type="ECO:0000256" key="1">
    <source>
        <dbReference type="SAM" id="Phobius"/>
    </source>
</evidence>